<dbReference type="AlphaFoldDB" id="A0A8S1CGU3"/>
<name>A0A8S1CGU3_9INSE</name>
<keyword evidence="1" id="KW-0732">Signal</keyword>
<evidence type="ECO:0000313" key="3">
    <source>
        <dbReference type="EMBL" id="CAB3370967.1"/>
    </source>
</evidence>
<evidence type="ECO:0000256" key="1">
    <source>
        <dbReference type="SAM" id="SignalP"/>
    </source>
</evidence>
<dbReference type="PANTHER" id="PTHR21177:SF7">
    <property type="entry name" value="GH11627P"/>
    <property type="match status" value="1"/>
</dbReference>
<feature type="chain" id="PRO_5035807846" description="DUF4789 domain-containing protein" evidence="1">
    <location>
        <begin position="21"/>
        <end position="439"/>
    </location>
</feature>
<organism evidence="3 4">
    <name type="scientific">Cloeon dipterum</name>
    <dbReference type="NCBI Taxonomy" id="197152"/>
    <lineage>
        <taxon>Eukaryota</taxon>
        <taxon>Metazoa</taxon>
        <taxon>Ecdysozoa</taxon>
        <taxon>Arthropoda</taxon>
        <taxon>Hexapoda</taxon>
        <taxon>Insecta</taxon>
        <taxon>Pterygota</taxon>
        <taxon>Palaeoptera</taxon>
        <taxon>Ephemeroptera</taxon>
        <taxon>Pisciforma</taxon>
        <taxon>Baetidae</taxon>
        <taxon>Cloeon</taxon>
    </lineage>
</organism>
<feature type="domain" description="DUF4789" evidence="2">
    <location>
        <begin position="249"/>
        <end position="321"/>
    </location>
</feature>
<keyword evidence="4" id="KW-1185">Reference proteome</keyword>
<feature type="signal peptide" evidence="1">
    <location>
        <begin position="1"/>
        <end position="20"/>
    </location>
</feature>
<dbReference type="OrthoDB" id="6328618at2759"/>
<evidence type="ECO:0000259" key="2">
    <source>
        <dbReference type="Pfam" id="PF16033"/>
    </source>
</evidence>
<evidence type="ECO:0000313" key="4">
    <source>
        <dbReference type="Proteomes" id="UP000494165"/>
    </source>
</evidence>
<sequence length="439" mass="48419">MISACSVIILALFVLPSTRPAIVAPPWAHPNANPCGDWQEVRWNGDGRCYRIFQQGPCPETLELAFRTDKGEAECQCPPRTAQWARDAKCHKLYQRGPCLLGRYFAPVVNTRWGTCLDPERECEEGQLYWPKDGGKCYQRLTRGPCPIGELLVEEEEESPMGVCRCDSREELHSFRWSTNSDACYEPFSRGPCSRGELVLPSPPRCGCSADLPQFYNESKECHELGTTGPCPPGHEFVQRNSNNEWAPAECQCKKLHVFWPETGACYREYTRGPCQSGSMVLPPTPPMTNRTQCVSLPCARGHLYLPEARGCFRAGSRGPCPFGSLVVFEDYLGVSYKGRCGCSAKDFPSQAWDSGNQCFEVGVQGPCPKGHVFGPGGMCHTLYTKGFCQSGGEWLVPHGEGGAKCECRPGYGQVADDPSDPCQPPLVALARFLSSGFK</sequence>
<reference evidence="3 4" key="1">
    <citation type="submission" date="2020-04" db="EMBL/GenBank/DDBJ databases">
        <authorList>
            <person name="Alioto T."/>
            <person name="Alioto T."/>
            <person name="Gomez Garrido J."/>
        </authorList>
    </citation>
    <scope>NUCLEOTIDE SEQUENCE [LARGE SCALE GENOMIC DNA]</scope>
</reference>
<proteinExistence type="predicted"/>
<dbReference type="PANTHER" id="PTHR21177">
    <property type="entry name" value="IP06524P-RELATED"/>
    <property type="match status" value="1"/>
</dbReference>
<dbReference type="EMBL" id="CADEPI010000057">
    <property type="protein sequence ID" value="CAB3370967.1"/>
    <property type="molecule type" value="Genomic_DNA"/>
</dbReference>
<dbReference type="Proteomes" id="UP000494165">
    <property type="component" value="Unassembled WGS sequence"/>
</dbReference>
<protein>
    <recommendedName>
        <fullName evidence="2">DUF4789 domain-containing protein</fullName>
    </recommendedName>
</protein>
<gene>
    <name evidence="3" type="ORF">CLODIP_2_CD08344</name>
</gene>
<dbReference type="InterPro" id="IPR031993">
    <property type="entry name" value="DUF4789"/>
</dbReference>
<feature type="domain" description="DUF4789" evidence="2">
    <location>
        <begin position="68"/>
        <end position="146"/>
    </location>
</feature>
<comment type="caution">
    <text evidence="3">The sequence shown here is derived from an EMBL/GenBank/DDBJ whole genome shotgun (WGS) entry which is preliminary data.</text>
</comment>
<accession>A0A8S1CGU3</accession>
<dbReference type="Pfam" id="PF16033">
    <property type="entry name" value="DUF4789"/>
    <property type="match status" value="2"/>
</dbReference>